<name>A0A1S7LHB2_MAGMO</name>
<organism evidence="1">
    <name type="scientific">Magnetococcus massalia (strain MO-1)</name>
    <dbReference type="NCBI Taxonomy" id="451514"/>
    <lineage>
        <taxon>Bacteria</taxon>
        <taxon>Pseudomonadati</taxon>
        <taxon>Pseudomonadota</taxon>
        <taxon>Magnetococcia</taxon>
        <taxon>Magnetococcales</taxon>
        <taxon>Magnetococcaceae</taxon>
        <taxon>Magnetococcus</taxon>
    </lineage>
</organism>
<reference evidence="1" key="1">
    <citation type="submission" date="2015-04" db="EMBL/GenBank/DDBJ databases">
        <authorList>
            <person name="Syromyatnikov M.Y."/>
            <person name="Popov V.N."/>
        </authorList>
    </citation>
    <scope>NUCLEOTIDE SEQUENCE</scope>
    <source>
        <strain evidence="1">MO-1</strain>
    </source>
</reference>
<dbReference type="EMBL" id="LO017727">
    <property type="protein sequence ID" value="CRH05918.1"/>
    <property type="molecule type" value="Genomic_DNA"/>
</dbReference>
<accession>A0A1S7LHB2</accession>
<dbReference type="InterPro" id="IPR058292">
    <property type="entry name" value="DUF7986"/>
</dbReference>
<sequence length="150" mass="17189">MSRRRSSRSPSSQAIDELMNFIEKEPWSGLFDELLDFHLNETCECLNINPDDLLDLLGEEAFATLWGSILEDFATKSLPPENKTVVDHLLKRRAWKLPYLGKEYLKALKNSHRSLYEVTDVSPGSDIILRDLVLDQGELKVLEKVGSHYL</sequence>
<proteinExistence type="predicted"/>
<dbReference type="Pfam" id="PF25948">
    <property type="entry name" value="DUF7986"/>
    <property type="match status" value="1"/>
</dbReference>
<dbReference type="AlphaFoldDB" id="A0A1S7LHB2"/>
<protein>
    <submittedName>
        <fullName evidence="1">Uncharacterized protein</fullName>
    </submittedName>
</protein>
<gene>
    <name evidence="1" type="ORF">MAGMO_1737</name>
</gene>
<evidence type="ECO:0000313" key="1">
    <source>
        <dbReference type="EMBL" id="CRH05918.1"/>
    </source>
</evidence>